<proteinExistence type="predicted"/>
<feature type="active site" description="Proton acceptor; for dehydratase activity" evidence="13">
    <location>
        <position position="5342"/>
    </location>
</feature>
<dbReference type="InterPro" id="IPR036736">
    <property type="entry name" value="ACP-like_sf"/>
</dbReference>
<dbReference type="PROSITE" id="PS52019">
    <property type="entry name" value="PKS_MFAS_DH"/>
    <property type="match status" value="4"/>
</dbReference>
<dbReference type="InterPro" id="IPR050091">
    <property type="entry name" value="PKS_NRPS_Biosynth_Enz"/>
</dbReference>
<evidence type="ECO:0000313" key="18">
    <source>
        <dbReference type="EMBL" id="ALD83703.1"/>
    </source>
</evidence>
<dbReference type="InterPro" id="IPR036291">
    <property type="entry name" value="NAD(P)-bd_dom_sf"/>
</dbReference>
<dbReference type="SUPFAM" id="SSF50129">
    <property type="entry name" value="GroES-like"/>
    <property type="match status" value="1"/>
</dbReference>
<dbReference type="Pfam" id="PF02801">
    <property type="entry name" value="Ketoacyl-synt_C"/>
    <property type="match status" value="4"/>
</dbReference>
<dbReference type="InterPro" id="IPR054514">
    <property type="entry name" value="RhiE-like_linker"/>
</dbReference>
<dbReference type="InterPro" id="IPR013217">
    <property type="entry name" value="Methyltransf_12"/>
</dbReference>
<dbReference type="InterPro" id="IPR014030">
    <property type="entry name" value="Ketoacyl_synth_N"/>
</dbReference>
<feature type="compositionally biased region" description="Low complexity" evidence="14">
    <location>
        <begin position="4305"/>
        <end position="4323"/>
    </location>
</feature>
<dbReference type="Pfam" id="PF21394">
    <property type="entry name" value="Beta-ketacyl_N"/>
    <property type="match status" value="2"/>
</dbReference>
<evidence type="ECO:0000256" key="3">
    <source>
        <dbReference type="ARBA" id="ARBA00004792"/>
    </source>
</evidence>
<feature type="region of interest" description="C-terminal hotdog fold" evidence="13">
    <location>
        <begin position="5447"/>
        <end position="5588"/>
    </location>
</feature>
<feature type="active site" description="Proton donor; for dehydratase activity" evidence="13">
    <location>
        <position position="3180"/>
    </location>
</feature>
<dbReference type="InterPro" id="IPR016039">
    <property type="entry name" value="Thiolase-like"/>
</dbReference>
<dbReference type="PROSITE" id="PS00012">
    <property type="entry name" value="PHOSPHOPANTETHEINE"/>
    <property type="match status" value="4"/>
</dbReference>
<comment type="pathway">
    <text evidence="3">Antibiotic biosynthesis.</text>
</comment>
<feature type="region of interest" description="Disordered" evidence="14">
    <location>
        <begin position="6070"/>
        <end position="6090"/>
    </location>
</feature>
<dbReference type="InterPro" id="IPR002364">
    <property type="entry name" value="Quin_OxRdtase/zeta-crystal_CS"/>
</dbReference>
<feature type="region of interest" description="Disordered" evidence="14">
    <location>
        <begin position="647"/>
        <end position="717"/>
    </location>
</feature>
<feature type="domain" description="PKS/mFAS DH" evidence="17">
    <location>
        <begin position="5310"/>
        <end position="5588"/>
    </location>
</feature>
<comment type="subcellular location">
    <subcellularLocation>
        <location evidence="2">Cytoplasm</location>
    </subcellularLocation>
</comment>
<dbReference type="Gene3D" id="3.40.47.10">
    <property type="match status" value="4"/>
</dbReference>
<feature type="region of interest" description="Disordered" evidence="14">
    <location>
        <begin position="6613"/>
        <end position="6633"/>
    </location>
</feature>
<dbReference type="SUPFAM" id="SSF51735">
    <property type="entry name" value="NAD(P)-binding Rossmann-fold domains"/>
    <property type="match status" value="9"/>
</dbReference>
<feature type="compositionally biased region" description="Pro residues" evidence="14">
    <location>
        <begin position="4285"/>
        <end position="4300"/>
    </location>
</feature>
<dbReference type="Gene3D" id="3.40.50.720">
    <property type="entry name" value="NAD(P)-binding Rossmann-like Domain"/>
    <property type="match status" value="5"/>
</dbReference>
<evidence type="ECO:0000256" key="11">
    <source>
        <dbReference type="ARBA" id="ARBA00023315"/>
    </source>
</evidence>
<feature type="region of interest" description="N-terminal hotdog fold" evidence="13">
    <location>
        <begin position="1339"/>
        <end position="1459"/>
    </location>
</feature>
<dbReference type="InterPro" id="IPR020806">
    <property type="entry name" value="PKS_PP-bd"/>
</dbReference>
<dbReference type="InterPro" id="IPR009081">
    <property type="entry name" value="PP-bd_ACP"/>
</dbReference>
<gene>
    <name evidence="18" type="primary">ctoD</name>
</gene>
<dbReference type="FunFam" id="1.10.1200.10:FF:000019">
    <property type="entry name" value="Phenolpthiocerol synthesis type-I polyketide synthase PPSA"/>
    <property type="match status" value="1"/>
</dbReference>
<feature type="region of interest" description="Disordered" evidence="14">
    <location>
        <begin position="4270"/>
        <end position="4349"/>
    </location>
</feature>
<dbReference type="Pfam" id="PF08659">
    <property type="entry name" value="KR"/>
    <property type="match status" value="4"/>
</dbReference>
<dbReference type="InterPro" id="IPR057326">
    <property type="entry name" value="KR_dom"/>
</dbReference>
<keyword evidence="5" id="KW-0963">Cytoplasm</keyword>
<evidence type="ECO:0000256" key="10">
    <source>
        <dbReference type="ARBA" id="ARBA00023268"/>
    </source>
</evidence>
<evidence type="ECO:0000256" key="13">
    <source>
        <dbReference type="PROSITE-ProRule" id="PRU01363"/>
    </source>
</evidence>
<feature type="domain" description="Ketosynthase family 3 (KS3)" evidence="16">
    <location>
        <begin position="6660"/>
        <end position="7083"/>
    </location>
</feature>
<dbReference type="InterPro" id="IPR013149">
    <property type="entry name" value="ADH-like_C"/>
</dbReference>
<protein>
    <submittedName>
        <fullName evidence="18">TAT polyketide synthase</fullName>
    </submittedName>
</protein>
<dbReference type="Pfam" id="PF21089">
    <property type="entry name" value="PKS_DH_N"/>
    <property type="match status" value="4"/>
</dbReference>
<evidence type="ECO:0000256" key="5">
    <source>
        <dbReference type="ARBA" id="ARBA00022490"/>
    </source>
</evidence>
<comment type="cofactor">
    <cofactor evidence="1">
        <name>pantetheine 4'-phosphate</name>
        <dbReference type="ChEBI" id="CHEBI:47942"/>
    </cofactor>
</comment>
<dbReference type="SMART" id="SM00825">
    <property type="entry name" value="PKS_KS"/>
    <property type="match status" value="4"/>
</dbReference>
<keyword evidence="6" id="KW-0597">Phosphoprotein</keyword>
<dbReference type="Pfam" id="PF08242">
    <property type="entry name" value="Methyltransf_12"/>
    <property type="match status" value="2"/>
</dbReference>
<keyword evidence="9" id="KW-0521">NADP</keyword>
<dbReference type="PROSITE" id="PS52004">
    <property type="entry name" value="KS3_2"/>
    <property type="match status" value="4"/>
</dbReference>
<keyword evidence="10" id="KW-0511">Multifunctional enzyme</keyword>
<dbReference type="InterPro" id="IPR049552">
    <property type="entry name" value="PKS_DH_N"/>
</dbReference>
<organism evidence="18">
    <name type="scientific">Sorangium cellulosum</name>
    <name type="common">Polyangium cellulosum</name>
    <dbReference type="NCBI Taxonomy" id="56"/>
    <lineage>
        <taxon>Bacteria</taxon>
        <taxon>Pseudomonadati</taxon>
        <taxon>Myxococcota</taxon>
        <taxon>Polyangia</taxon>
        <taxon>Polyangiales</taxon>
        <taxon>Polyangiaceae</taxon>
        <taxon>Sorangium</taxon>
    </lineage>
</organism>
<keyword evidence="8" id="KW-0677">Repeat</keyword>
<dbReference type="Pfam" id="PF14765">
    <property type="entry name" value="PS-DH"/>
    <property type="match status" value="4"/>
</dbReference>
<feature type="region of interest" description="C-terminal hotdog fold" evidence="13">
    <location>
        <begin position="7409"/>
        <end position="7556"/>
    </location>
</feature>
<comment type="function">
    <text evidence="12">Involved in production of the polyketide antibiotic thailandamide.</text>
</comment>
<feature type="domain" description="Carrier" evidence="15">
    <location>
        <begin position="2120"/>
        <end position="2200"/>
    </location>
</feature>
<dbReference type="PROSITE" id="PS01162">
    <property type="entry name" value="QOR_ZETA_CRYSTAL"/>
    <property type="match status" value="1"/>
</dbReference>
<dbReference type="SUPFAM" id="SSF53335">
    <property type="entry name" value="S-adenosyl-L-methionine-dependent methyltransferases"/>
    <property type="match status" value="2"/>
</dbReference>
<feature type="region of interest" description="N-terminal hotdog fold" evidence="13">
    <location>
        <begin position="2980"/>
        <end position="3103"/>
    </location>
</feature>
<dbReference type="Pfam" id="PF16197">
    <property type="entry name" value="KAsynt_C_assoc"/>
    <property type="match status" value="1"/>
</dbReference>
<dbReference type="GO" id="GO:0016491">
    <property type="term" value="F:oxidoreductase activity"/>
    <property type="evidence" value="ECO:0007669"/>
    <property type="project" value="InterPro"/>
</dbReference>
<feature type="domain" description="Carrier" evidence="15">
    <location>
        <begin position="559"/>
        <end position="635"/>
    </location>
</feature>
<evidence type="ECO:0000256" key="2">
    <source>
        <dbReference type="ARBA" id="ARBA00004496"/>
    </source>
</evidence>
<evidence type="ECO:0000256" key="12">
    <source>
        <dbReference type="ARBA" id="ARBA00054155"/>
    </source>
</evidence>
<evidence type="ECO:0000259" key="15">
    <source>
        <dbReference type="PROSITE" id="PS50075"/>
    </source>
</evidence>
<dbReference type="SMART" id="SM01294">
    <property type="entry name" value="PKS_PP_betabranch"/>
    <property type="match status" value="3"/>
</dbReference>
<feature type="region of interest" description="Disordered" evidence="14">
    <location>
        <begin position="529"/>
        <end position="555"/>
    </location>
</feature>
<dbReference type="SMART" id="SM00826">
    <property type="entry name" value="PKS_DH"/>
    <property type="match status" value="4"/>
</dbReference>
<dbReference type="InterPro" id="IPR011032">
    <property type="entry name" value="GroES-like_sf"/>
</dbReference>
<feature type="compositionally biased region" description="Basic and acidic residues" evidence="14">
    <location>
        <begin position="537"/>
        <end position="548"/>
    </location>
</feature>
<dbReference type="PROSITE" id="PS50075">
    <property type="entry name" value="CARRIER"/>
    <property type="match status" value="5"/>
</dbReference>
<dbReference type="GO" id="GO:0031177">
    <property type="term" value="F:phosphopantetheine binding"/>
    <property type="evidence" value="ECO:0007669"/>
    <property type="project" value="InterPro"/>
</dbReference>
<dbReference type="CDD" id="cd02440">
    <property type="entry name" value="AdoMet_MTases"/>
    <property type="match status" value="2"/>
</dbReference>
<dbReference type="InterPro" id="IPR042104">
    <property type="entry name" value="PKS_dehydratase_sf"/>
</dbReference>
<dbReference type="Gene3D" id="3.10.129.110">
    <property type="entry name" value="Polyketide synthase dehydratase"/>
    <property type="match status" value="4"/>
</dbReference>
<dbReference type="PANTHER" id="PTHR43775">
    <property type="entry name" value="FATTY ACID SYNTHASE"/>
    <property type="match status" value="1"/>
</dbReference>
<dbReference type="Pfam" id="PF08240">
    <property type="entry name" value="ADH_N"/>
    <property type="match status" value="1"/>
</dbReference>
<dbReference type="SMART" id="SM00823">
    <property type="entry name" value="PKS_PP"/>
    <property type="match status" value="5"/>
</dbReference>
<feature type="active site" description="Proton donor; for dehydratase activity" evidence="13">
    <location>
        <position position="7471"/>
    </location>
</feature>
<dbReference type="EMBL" id="KT368180">
    <property type="protein sequence ID" value="ALD83703.1"/>
    <property type="molecule type" value="Genomic_DNA"/>
</dbReference>
<dbReference type="SMART" id="SM00822">
    <property type="entry name" value="PKS_KR"/>
    <property type="match status" value="4"/>
</dbReference>
<feature type="region of interest" description="C-terminal hotdog fold" evidence="13">
    <location>
        <begin position="3119"/>
        <end position="3259"/>
    </location>
</feature>
<dbReference type="InterPro" id="IPR013968">
    <property type="entry name" value="PKS_KR"/>
</dbReference>
<accession>A0A0M3STX0</accession>
<dbReference type="InterPro" id="IPR049490">
    <property type="entry name" value="C883_1060-like_KR_N"/>
</dbReference>
<dbReference type="Gene3D" id="1.10.1200.10">
    <property type="entry name" value="ACP-like"/>
    <property type="match status" value="4"/>
</dbReference>
<dbReference type="InterPro" id="IPR032821">
    <property type="entry name" value="PKS_assoc"/>
</dbReference>
<dbReference type="PROSITE" id="PS00606">
    <property type="entry name" value="KS3_1"/>
    <property type="match status" value="2"/>
</dbReference>
<feature type="region of interest" description="C-terminal hotdog fold" evidence="13">
    <location>
        <begin position="1474"/>
        <end position="1619"/>
    </location>
</feature>
<keyword evidence="4" id="KW-0596">Phosphopantetheine</keyword>
<dbReference type="Gene3D" id="3.30.70.3290">
    <property type="match status" value="1"/>
</dbReference>
<dbReference type="Pfam" id="PF22621">
    <property type="entry name" value="CurL-like_PKS_C"/>
    <property type="match status" value="2"/>
</dbReference>
<dbReference type="InterPro" id="IPR014031">
    <property type="entry name" value="Ketoacyl_synth_C"/>
</dbReference>
<evidence type="ECO:0000256" key="9">
    <source>
        <dbReference type="ARBA" id="ARBA00022857"/>
    </source>
</evidence>
<feature type="active site" description="Proton acceptor; for dehydratase activity" evidence="13">
    <location>
        <position position="1368"/>
    </location>
</feature>
<feature type="domain" description="Ketosynthase family 3 (KS3)" evidence="16">
    <location>
        <begin position="717"/>
        <end position="1152"/>
    </location>
</feature>
<dbReference type="InterPro" id="IPR006162">
    <property type="entry name" value="Ppantetheine_attach_site"/>
</dbReference>
<dbReference type="InterPro" id="IPR018201">
    <property type="entry name" value="Ketoacyl_synth_AS"/>
</dbReference>
<dbReference type="GO" id="GO:0006633">
    <property type="term" value="P:fatty acid biosynthetic process"/>
    <property type="evidence" value="ECO:0007669"/>
    <property type="project" value="InterPro"/>
</dbReference>
<dbReference type="InterPro" id="IPR049551">
    <property type="entry name" value="PKS_DH_C"/>
</dbReference>
<feature type="domain" description="Carrier" evidence="15">
    <location>
        <begin position="6498"/>
        <end position="6575"/>
    </location>
</feature>
<feature type="region of interest" description="N-terminal hotdog fold" evidence="13">
    <location>
        <begin position="7277"/>
        <end position="7392"/>
    </location>
</feature>
<feature type="compositionally biased region" description="Low complexity" evidence="14">
    <location>
        <begin position="4270"/>
        <end position="4284"/>
    </location>
</feature>
<dbReference type="FunFam" id="3.40.47.10:FF:000019">
    <property type="entry name" value="Polyketide synthase type I"/>
    <property type="match status" value="4"/>
</dbReference>
<feature type="domain" description="Ketosynthase family 3 (KS3)" evidence="16">
    <location>
        <begin position="2253"/>
        <end position="2689"/>
    </location>
</feature>
<dbReference type="InterPro" id="IPR013154">
    <property type="entry name" value="ADH-like_N"/>
</dbReference>
<name>A0A0M3STX0_SORCE</name>
<dbReference type="Gene3D" id="3.90.180.10">
    <property type="entry name" value="Medium-chain alcohol dehydrogenases, catalytic domain"/>
    <property type="match status" value="1"/>
</dbReference>
<feature type="domain" description="PKS/mFAS DH" evidence="17">
    <location>
        <begin position="1339"/>
        <end position="1619"/>
    </location>
</feature>
<feature type="active site" description="Proton donor; for dehydratase activity" evidence="13">
    <location>
        <position position="1535"/>
    </location>
</feature>
<feature type="domain" description="PKS/mFAS DH" evidence="17">
    <location>
        <begin position="7277"/>
        <end position="7556"/>
    </location>
</feature>
<dbReference type="Pfam" id="PF00109">
    <property type="entry name" value="ketoacyl-synt"/>
    <property type="match status" value="4"/>
</dbReference>
<dbReference type="Pfam" id="PF00550">
    <property type="entry name" value="PP-binding"/>
    <property type="match status" value="5"/>
</dbReference>
<feature type="region of interest" description="N-terminal hotdog fold" evidence="13">
    <location>
        <begin position="5310"/>
        <end position="5430"/>
    </location>
</feature>
<dbReference type="GO" id="GO:0008270">
    <property type="term" value="F:zinc ion binding"/>
    <property type="evidence" value="ECO:0007669"/>
    <property type="project" value="InterPro"/>
</dbReference>
<feature type="compositionally biased region" description="Low complexity" evidence="14">
    <location>
        <begin position="647"/>
        <end position="699"/>
    </location>
</feature>
<dbReference type="Gene3D" id="3.40.50.150">
    <property type="entry name" value="Vaccinia Virus protein VP39"/>
    <property type="match status" value="2"/>
</dbReference>
<dbReference type="PANTHER" id="PTHR43775:SF37">
    <property type="entry name" value="SI:DKEY-61P9.11"/>
    <property type="match status" value="1"/>
</dbReference>
<evidence type="ECO:0000259" key="16">
    <source>
        <dbReference type="PROSITE" id="PS52004"/>
    </source>
</evidence>
<feature type="domain" description="Carrier" evidence="15">
    <location>
        <begin position="2744"/>
        <end position="2818"/>
    </location>
</feature>
<dbReference type="CDD" id="cd00833">
    <property type="entry name" value="PKS"/>
    <property type="match status" value="4"/>
</dbReference>
<evidence type="ECO:0000256" key="1">
    <source>
        <dbReference type="ARBA" id="ARBA00001957"/>
    </source>
</evidence>
<dbReference type="SUPFAM" id="SSF53901">
    <property type="entry name" value="Thiolase-like"/>
    <property type="match status" value="4"/>
</dbReference>
<dbReference type="GO" id="GO:0005737">
    <property type="term" value="C:cytoplasm"/>
    <property type="evidence" value="ECO:0007669"/>
    <property type="project" value="UniProtKB-SubCell"/>
</dbReference>
<dbReference type="SMART" id="SM00829">
    <property type="entry name" value="PKS_ER"/>
    <property type="match status" value="1"/>
</dbReference>
<keyword evidence="7" id="KW-0808">Transferase</keyword>
<keyword evidence="11" id="KW-0012">Acyltransferase</keyword>
<dbReference type="Pfam" id="PF00107">
    <property type="entry name" value="ADH_zinc_N"/>
    <property type="match status" value="1"/>
</dbReference>
<feature type="active site" description="Proton acceptor; for dehydratase activity" evidence="13">
    <location>
        <position position="7306"/>
    </location>
</feature>
<dbReference type="GO" id="GO:0004315">
    <property type="term" value="F:3-oxoacyl-[acyl-carrier-protein] synthase activity"/>
    <property type="evidence" value="ECO:0007669"/>
    <property type="project" value="InterPro"/>
</dbReference>
<evidence type="ECO:0000256" key="6">
    <source>
        <dbReference type="ARBA" id="ARBA00022553"/>
    </source>
</evidence>
<evidence type="ECO:0000256" key="8">
    <source>
        <dbReference type="ARBA" id="ARBA00022737"/>
    </source>
</evidence>
<feature type="compositionally biased region" description="Pro residues" evidence="14">
    <location>
        <begin position="700"/>
        <end position="710"/>
    </location>
</feature>
<feature type="compositionally biased region" description="Low complexity" evidence="14">
    <location>
        <begin position="6074"/>
        <end position="6086"/>
    </location>
</feature>
<dbReference type="Gene3D" id="1.10.1240.100">
    <property type="match status" value="3"/>
</dbReference>
<feature type="active site" description="Proton acceptor; for dehydratase activity" evidence="13">
    <location>
        <position position="3014"/>
    </location>
</feature>
<feature type="domain" description="Carrier" evidence="15">
    <location>
        <begin position="4190"/>
        <end position="4264"/>
    </location>
</feature>
<evidence type="ECO:0000256" key="4">
    <source>
        <dbReference type="ARBA" id="ARBA00022450"/>
    </source>
</evidence>
<evidence type="ECO:0000256" key="14">
    <source>
        <dbReference type="SAM" id="MobiDB-lite"/>
    </source>
</evidence>
<evidence type="ECO:0000256" key="7">
    <source>
        <dbReference type="ARBA" id="ARBA00022679"/>
    </source>
</evidence>
<dbReference type="InterPro" id="IPR020843">
    <property type="entry name" value="ER"/>
</dbReference>
<dbReference type="InterPro" id="IPR020807">
    <property type="entry name" value="PKS_DH"/>
</dbReference>
<dbReference type="SUPFAM" id="SSF47336">
    <property type="entry name" value="ACP-like"/>
    <property type="match status" value="5"/>
</dbReference>
<reference evidence="18" key="1">
    <citation type="journal article" date="2015" name="ACS Chem. Biol.">
        <title>Two of a Kind-The Biosynthetic Pathways of Chlorotonil and Anthracimycin.</title>
        <authorList>
            <person name="Jungmann K."/>
            <person name="Jansen R."/>
            <person name="Gerth K."/>
            <person name="Huch V."/>
            <person name="Krug D."/>
            <person name="Fenical W."/>
            <person name="Muller R."/>
        </authorList>
    </citation>
    <scope>NUCLEOTIDE SEQUENCE</scope>
    <source>
        <strain evidence="18">1525</strain>
    </source>
</reference>
<dbReference type="InterPro" id="IPR020841">
    <property type="entry name" value="PKS_Beta-ketoAc_synthase_dom"/>
</dbReference>
<feature type="active site" description="Proton donor; for dehydratase activity" evidence="13">
    <location>
        <position position="5509"/>
    </location>
</feature>
<dbReference type="InterPro" id="IPR029063">
    <property type="entry name" value="SAM-dependent_MTases_sf"/>
</dbReference>
<evidence type="ECO:0000259" key="17">
    <source>
        <dbReference type="PROSITE" id="PS52019"/>
    </source>
</evidence>
<dbReference type="CDD" id="cd08953">
    <property type="entry name" value="KR_2_SDR_x"/>
    <property type="match status" value="4"/>
</dbReference>
<sequence length="7601" mass="806241">MTTERITDIHAVLELVKAGLLSAEEAARLVAAQRGGAASAGAAPAGGAAEEPLLYCAAAWEPAERAPGALAAPSPLLIFDASGGLREALAQGDAAAGLPVLVTPGDGFAALDARTYRIDVRRAEDYERLLAALDAAGIAPAGILHALSRSPFAVDLASVDVALAEGASSLIHLAKALIARRPAAQVPLLYLHATGASAPHPAYDAVGALLRTLRVEDPRLAFRAVGVAGDGAAAAPPSAWVDVARQELALAATDDIEVRYEGGRRHVRRLRELAGDAQAAALPLRQRGVYLITGGLGGLGRIFAEHLARGWRARLVLAGRAALGDEQRRWVRHLEASGAEVLHVQADVAERASAHRLAREARARFGAIDGVIHGAGVLRDALLARKTQAMVDEVLAPKVQGTLLLDEALAGEALDLFVLLSSMVAVTGNAGQTDYAFACGFQDSFAAYREHLCARGERRGRTLSFGSPLWRDGGMTVDEATLAWARRSLGLAPLGTGAGLSALEAALRGSRSHVVVLAGDREAIRRAMHVGAPAGAPRDERSGGDVRRAAGGSRATEAELRARAEGYLRSVLADELKLQAATLDPSAPFETYGIDSMMVVGLTRKLEDRFGTLSKTLFFEHRTVGELAAYFADHHGDELLAGGVPAPAAARRPATRHGPSSPGAAAPGGRARFLRPNGPNGPNGSSGSNESNGSNGSSGPPAPRRAPQPGAPAGARDGDVAIIGLAGRYPMARDLAQFWDNLRSGRDCITEVPAERWDHAALFDPDREKSGKTYAKWGGFLDDVDRFDPLFFNISPREAELTDPQERLFLEASFQAVEDAGYTRARLSKGKVGVFVGVMYAHYPLLGADAAARGDVIAPGSFFAGIANRVSYFFDLRGPSVALDTLCSSSLTAIHLACQSLRAGDIDMAIAGGVNVTIHPAKYFILSQGKFASSDGRCRSFGEGGDGYVPGEGVGAILLKPLGRALADGDIIHAVIKATAINHGGKTSGLTVPSPGAQGEVIAEALRRAGVDPRAVSYVEAHGTGTALGDPIEMTGLKLAFGAGPERAPRREICAVGSVKSNIGHLESAAGIAGVTKVLAQMKHRELAPSLHAERLNPNIDFDRLPFRVQRALAAWNPTVFLDDGREVSCPRIAGVSSFGAGGSNAHVILEEHLAPPVEGARQAGPALVVLSSRGHERLVAYARALLEHIERIAPEAGDGALADLAYTLQVGREPMEDRLALVVSSIDELSAKLRAYVDRGALAERMARGTVGGASRPAWLEGEAGDAFLSVVVARRDLAKLAEIWVAGVEIDWERLAAEPKPRRVSLPPRPLLKERCWLPASRGPRLGAAAAPAGRLHPLIEANTSGLDQLRFSTRLAPSEPILADHVVQGHRLLPGMAILEMARAAAELAGAGEVRRIRGAVWSSPIVVAEGGPGVEVSVGLFPEDEGVAYEAWTAGEDGARRIHAQGMLLRRQPAAPSGAIDLAAVRSRCPTVWSGADCYRWLRERGLVYGSSFQSIRELAFGRDEALAHLALVGGRERELEQLALHPTLLDGALQALIGPLQAGEAGPYVPFSLAELEQLAPLSAEVFARVQRAGGPGDGASLQKFDVELLSMEGRPLLRIRELAVRPLGAAGRAAEPRSGCFLHEPVWEEQDEPPRGDLTAATIPPVVLVLDVDGSLRDALKRRFAAAGARARVLLVTPAAGASGPLEDAFVVRPDAPDDYRGLASDLARDGLVPGWIVHAFSRGAAADDVEGQLARGFRSILYLTQALVPAAPGEVRLLFVHPEDEAGLRPAFAAVGAFAKTLRLEDPRLRYGTLALRSLPPAGLPADADVDRLVAELAGGSAGAEVRLHGDRRLARRFREHAPEPRAAAPLTPRGVHVITGGAGGLGLLFAEHLARSSQARLVLSGRSELTAGQRARLRELEQLGAEVLYVRADVARRGEAAALMAEARTRFGAIDGVIHAAGVTRDALTGKKTPDDVAAVLAPKVQGALALDEATQGDALGLFVVFSSMAAVLGNVGQCDYAFANSFLDHFAERREQLRREGKRSGRTISFNWPLWQDGGMQVAPEVRSWMREVLGWEPLETRDGLRAFAAGLLSERSQLLVVAGDRARIAASLAPERVEPARAAGRDAAPPADDDLRARLQVHLRGVLAAEVKLPVEKVAAHEPFERFGIDSVMIMNMTRQLERLFGELPKTLFFERRSLAELAAYLLDDRRARVADRLAVPAPARAATASGSPAPAAPDLVSWARGGSRRGAAPAGAGGLQRGEGIAIIGVAGRYPMAEDLEELWDALRSGKDCITEIPEGRWDPREVYGADRYQPDKGYSCWGGFLTDVDKFDPLFFAISPREAKLMDPQERLFLETAWHAIEDAGYAREQLRASRAGVFVGVMYAPYQLFSVEPRYRGTGFTPSSLHASIANRVAYVLDFRGPSIAVDTMCSSSLTALHLACASIRRGECEVAIAGGVNLSLHPNKYLALGQGKFTSSDGRCRSFGDGGDGYVPGEGVGAVLLKPLGRALEDGDHIHAVIRGSAVNHGGRTNGYTVPNPAAQGDVVARALADAGVDPAEIDYVEAHGTGTSLGDPIEIAGLVRAFEPASGEARSARRRVPIGSVKSNIGHLESAAGIAAVTKVLLQLKHGELAPSLHADRLNPNIDFSRSGFHVQTSLEPWPRRPAGEGDRGRVVPRVAGVSSFGAGGANAHVVIEEHIAAPWPAGGEASGQELVVLSARSAERLDAYARKLARFLARRGGSPAAPVGARAGALERRVLALAAEALGVVPEELDPEEALNEIGFDPLSLGAFAERLQQRFGVEAGAIFLDGHSSVRGLSERIASAGADDDDRPTSRASRAADGGVQLPDVAFTLQVGREPMEERLAVIASTLDELRDKLERYAGGGPVEGLVRGNARSGRASTGLSLGGADGAALARAAVDRRDLPGLAELWAAGADIAWAELHRRPDGSRAARRRVPLPTYPFAREPHWLPEAAPAGATPVAAERLHPLLRRVDPGRSLEQERGVVFQAVLRADDPLLRDHRVNGKTILPGVGYLEMARAAAAELGDGPLEPAGVIWLRPLVVEGGEKEVAVVVRRHDDELRFEIQTRDGGAAPACTHCSGALRRRAPSGAAAPRVAIEAIRARCPEPLGGPALYAAFEGIGIEYGPYYRRLEQVWTGDAVAVGRLALPAELARELDAYVIHPTLMDAALQVIGALGAGQRAPARAMLPFSVEAVEISGRLPRQGYAVVERISADRYDVTVVDDEGQPCVRLADLALRPAKEPGLAADLCHVPVWSPVARPGSGPRRAPAEEGAGAVLIVGAPGGCGLEAPLARAHAGADVVQVTLGTTTRRLASGGWELDTSDADALDRWLAQVTPIEGLGGIDYLAGIEAGPARTGDLAALDASQALGVISLFRIVKSLLRLGLGRRALALRVVTNEAHVVLPGEPGRPHAASLFGLSRSLAKECPAWAVTCVDVSLPRDHAPEGIEALARDIVAEPADARGREVALRDGRRYERSLLPLDLPRAERVPLRRRGVYMILGGAGGIGLELARHLAEKVEARLVLVGRSEPGEAQRARMRAIEELGGRVLHVRADAADLDGMRAAVREARARFQRIDGVVHSAIVLEDRTIEHMDEATFRAALAPKVRGSVVLYRALAGEDLDFLLFFSSAQSFSGNPGQSNYAAASTFEDAFARHLGGVAPYPVKVVNWGFWGEVGVVASEAYRKRLAAQGIGSIRVEEGMDVVERVLASGVAQVVPVRAGERQLAALGVERGRRATILPTRGPSVVRRAVERVGQLRPDARALRGARRAFEELAHVARLLLLDAFQRMGALRPGVPALDREALRRSMQIDPRYDRLFDALVGVLRGAGFVEVRGDLVAGAARLAGAAPELAALPRRRQELSEAFPEIRPHLRLLSTCLESYPAILRGTVAATDVMFPRSSLELVEGVYKGNPVADWCNRLVAEGVQAYVDELISRAAPDGSVKILEVGAGTGGTTQAVLPALGHRDAIGYWYTDLSVGFTQSGKKRYGADHPFVRFEILNIEDEVRSQGYTPGAFDVVIAANVLHATRSLRSTLRNVKSLLKANGVLVLNEVTEVHELTTLTFGLLDGWWLYDDPELRIAGSPLLDPPLWDRILAEEGFVSRHHLGGAAADVGSLGQHVIMAESDGIAEERAPRPHVAVTAPAAAAPVAVTAPAAAAPPRSSAPPPPLAEEHLLARIERRVVDAVASALTVDADAVDVDRQFAEYGIDSILGIDLINAINKGFGITLRTTALFDHSTARELSRFIERQHGAHAAAALAERADPASAAAPDLPPPPAPSVLPPPPVQIALPSQPAAEAPAPVAPSGGAPERAEVDRRAPPRPAIPRSHAEGSAADARHLAVRLTRPGGIGDVHVEPFAPPDPGEGEVQVLVRAFSLNFGDLLCVKGLYPTMPDYPFTPGFEVSGVVSKVGPGVRRARVGDEVIGLVGAAMGGHATAVNLAEGAVARKPPNVTHEEACAFPIVFLTMHRAFELARVTRGERVLIHTAAGGTGLIAVQLAREIGAEIYATAGSREKLDALAAMGVPHLVNYLEEDFGKRVRELSRGRGVDVVFNTLSHDAIQKNIDLLAPGGRYVEIAMTGLRSARSVSLAHLVDNQTFHSLDLRKLLMDDPALGTRYLDHAVQVLAEGRVRPTVARTFRFSEIRDAYRYLEDRRNIGKIVVTTPEPPRAAEAPRGAPAPAARSAGSTEIAIVGMAGRFPGGRDLDEFWQTIVEGKSAITEVPKERWDIDAHYDPDPHRLDKTHCRWGGFLTDIDKFDPLFFNLSGKEAQLSDPQQRLFLEVGWSALEDAGYGPGALWGSRTGVFVGVGQSDYVDAMVQAGVGLEAQSFWGNEPSVVPARLSYFLNLKGPAVAVNTACSSSLVALHLACRSLLEGEAELAVAGGVFVRTTPHFHLINSNAGMLSPDGRCMTFDNRANGYVPGEGVGALVLKRLDLALRDGDNIHAVIRCSGVNQDGRTNGLTAPSTVSQAELERSVYERAGVDPASITLVEAHGTGTKLGDPIEIEALTSAFRSRTQKRAYCAIGSVKTNIGHCVAAAGVAAVIKVVLSLKHRQIPPSANFHEPNEHIDFASSPFFVPTSVRPWELPDGGPRRAGVSSFGFSGTNAHLVVEEAPEPARDVRPRPAYLFALSARTEAALARKAADLRAWLEARGHGHPLGDVALTLHVGRKHFTLRLGVIARTHEELLAALRALEADSASGRPLAASAGAPAALDPSDRLAGERLLAELSSDGAPAARYEEGLRALLGLYVRGHDLDWGALYQGGGFRRVSLPTYPFARSRCWFAEGSARAAPRRAPGHPLLEGIDAQASLRGGLVVKARLTRALPTAGHHRVQGNAVVPGVGHLEMAVSALASAGDAAPHDLTDVVWLHPLVVGEAPLHARIVLHEERQSLLYRIESDDAGRVVIHSKGTLRPRGGGAGGAEESLPIDAIKRRCASASAPEDRPYERLGAIGIAYGSFFQGLRCLWRGDGEALGLLELPAEHAHDFREYLLHPTIMDGALQAVIGITPVREGGQPFLPFSVERVEVLRPLERRSYAHVRAGRQAFQFNVTITDEAGRVCVKIHEIAFRELKDPLARFFYAPAWRAAEPAPRIQAGAARRPQRTLLVRPSQRLGLVDALRAAHRGDAVVDVELGRETRRRGERDWEVDVSSPDGLSRAIAAAGPVDLVYFLGGVELAEHDPGDVGALGALEERSVLSLFRAVKALDSAGHAGRPLTLKVITSDACEVHPGATRNPCAASLFGFVRSLAKERPRWQVSCIDIAAAEDRAPDDLAAAIASEPAHPGGEEIALRAGQRHVRAFRPVQVPPAVRSPFRAGGTYLVLGGAGGLGLELGSYLAERAQAKVAILGRSPWGDELRRRCARIEEKGGEALYLQADASDPARLEAAVRAVKERFGAIHGAIHSALVLRDRTVEGMDEATLRAALAPKVAASASLYRALRGEPLDFVLFFSSSQSFLGNAGQSNYAAGCTFEDAFAQRWRSQVSYPVKVLNWGYWGDVGVVSGEDHQRRLAARGLFSIRPAEGMEAVQRILASEVDQVMPIKASDRLLASLGVELPDAPPAAPPAAAAPAGVASPAGEERPALDARTTGRLLSAFDALDAFAAELLLSAFRRMGALLGAGEAHDVAGLKRRLGIVPAHDRLFEAMLRVLADAGFVEADGRRLAGTPALDDPGVARELRRAEEKKAELAAAWPEIEAHLELLWACAARYEAILRGEALATDVLFPRSSMALVENIYKGNRLTDHFNQVVAWSVRAGLRERLQAPRGGEAAAIVEIGAGTGGTTGAVLDGLGAWAKDVRYVYTDVSAGFTQHGRRRFGAAHPGLEFRVLDIERAPDGQGFAPGEFDVAIATNVLHATKNVARTLSNVARLLRPGGLLVLNEVTAVQRFTTLTFGLLDGWWLFDDEGARLPGSPLLDAPAWTARLREAGFGAVTSFGLDDGTGRRVGQHVLVATLGTAASRPAAAGGGAPRGASLADAPAVPAAALADGDALRAHVEQTIAARVAEVLQLDRASLDPHTPYSDFGVDSLLAADIAAKLAEVPGFDVKTTDLFNHASIHKLASHVIAEFGDAVRASLGAASGAAPARAYPAGLNGAGRVTPAVEDGHAVEPADPSVPPPAAAAPAAPAAEALHAKANCVDAGGHGAAVVPSAPGDEVAIIGISGRFPGADDVEAFWRNLADGKDAVREISRWDPARYYDPDPGAPEKSYSKWGGLLSDIYRFDPLFFHLSPREAELMDPQHRLFLEETWKAIEDAGYADRDFDGRACSVFVGVGSGDYGLKLKQDRVPLEAYSFTGNSSAILTARISYLLNLKGPAVPVDTACSSSLVALHLACESLRAGANEMAIVGGVAVMSTPEFHVLASRGGMLSPGGRCKAFDARADGFVPGEAVGVVILKGLTAALRDGDHIRGVIAGSGINQDGKTNGITSPSGPSQTALECEVYDRFGIDPGLISYVEAHGTGTKLGDPIEVDALTAAFRRYTRARQFCAIGSVKTNIGHALTASGIVGLIKVLLCMERRQLVPSLHVERTNGLIDFDRSPFYVSSGLRAWTTAPGVPRLAAISSFGFSGTNAHVVVREAPEPAPRRATDAARRSYLLPLSAKTEAALLRRAEDLLAWIERRDPALPFGDVAYSLCVGRSHFPLRIALIARDAEELAALLRERLRAGSLSFHDAGARRDRGNGAESAQRKRARQIAAELGAGGLDEGERRARLEELAAAFLADVAVDWASLFAGEDRRRVPLPTYAFSGEIYRTPEPPAPGEPRSAVERSPLHPLVDDNLSTLRSARFRKRFPAGDAALADHIVLGRGTLPGAAYLEMARVAASIAGEREVQALRNVAWMRPLQRDEAGGPLDVLIELRPRGAGAEFDVTSAAGLHAQGSVVYREGAGGEPLGSLDVDALGTRCPRALDPDACYRAFSRAGLRYGPSFRGLSSLRAGATEALARIELPAAAEGDDLSAFVLHPSLLDAALQTVIAFGAEADGEALKLPVAFGEIALAGPLPRRCVVHAAAGRRERGAGGLDTFHVRIADEAGKVLASIKDFAVRAVDRPRDARAPGSMPAGEATDAALLELLTRLERGALRADEAERLLDAAVELQR</sequence>
<dbReference type="InterPro" id="IPR049900">
    <property type="entry name" value="PKS_mFAS_DH"/>
</dbReference>
<dbReference type="GO" id="GO:0004312">
    <property type="term" value="F:fatty acid synthase activity"/>
    <property type="evidence" value="ECO:0007669"/>
    <property type="project" value="TreeGrafter"/>
</dbReference>
<feature type="domain" description="Ketosynthase family 3 (KS3)" evidence="16">
    <location>
        <begin position="4699"/>
        <end position="5124"/>
    </location>
</feature>
<dbReference type="Pfam" id="PF22336">
    <property type="entry name" value="RhiE-like_linker"/>
    <property type="match status" value="2"/>
</dbReference>
<feature type="domain" description="PKS/mFAS DH" evidence="17">
    <location>
        <begin position="2980"/>
        <end position="3259"/>
    </location>
</feature>